<organism evidence="1 2">
    <name type="scientific">Pontibacter qinzhouensis</name>
    <dbReference type="NCBI Taxonomy" id="2603253"/>
    <lineage>
        <taxon>Bacteria</taxon>
        <taxon>Pseudomonadati</taxon>
        <taxon>Bacteroidota</taxon>
        <taxon>Cytophagia</taxon>
        <taxon>Cytophagales</taxon>
        <taxon>Hymenobacteraceae</taxon>
        <taxon>Pontibacter</taxon>
    </lineage>
</organism>
<sequence length="108" mass="12070">MTTINLIMGDYTPMEAKETLLDVVNSKINFYKLQNFSAQVRFGKPDTASESRVNELEEARAQIIALIQKAQEASSSLKIESTINVAFEAKGQPGDYVQRQELAHSYQA</sequence>
<comment type="caution">
    <text evidence="1">The sequence shown here is derived from an EMBL/GenBank/DDBJ whole genome shotgun (WGS) entry which is preliminary data.</text>
</comment>
<evidence type="ECO:0000313" key="2">
    <source>
        <dbReference type="Proteomes" id="UP000321926"/>
    </source>
</evidence>
<dbReference type="AlphaFoldDB" id="A0A5C8KAE2"/>
<accession>A0A5C8KAE2</accession>
<reference evidence="1 2" key="1">
    <citation type="submission" date="2019-08" db="EMBL/GenBank/DDBJ databases">
        <authorList>
            <person name="Shi S."/>
        </authorList>
    </citation>
    <scope>NUCLEOTIDE SEQUENCE [LARGE SCALE GENOMIC DNA]</scope>
    <source>
        <strain evidence="1 2">GY10130</strain>
    </source>
</reference>
<proteinExistence type="predicted"/>
<name>A0A5C8KAE2_9BACT</name>
<keyword evidence="2" id="KW-1185">Reference proteome</keyword>
<gene>
    <name evidence="1" type="ORF">FVR03_05535</name>
</gene>
<dbReference type="Proteomes" id="UP000321926">
    <property type="component" value="Unassembled WGS sequence"/>
</dbReference>
<dbReference type="OrthoDB" id="680899at2"/>
<dbReference type="RefSeq" id="WP_147920752.1">
    <property type="nucleotide sequence ID" value="NZ_VRTY01000014.1"/>
</dbReference>
<protein>
    <submittedName>
        <fullName evidence="1">Uncharacterized protein</fullName>
    </submittedName>
</protein>
<dbReference type="EMBL" id="VRTY01000014">
    <property type="protein sequence ID" value="TXK50064.1"/>
    <property type="molecule type" value="Genomic_DNA"/>
</dbReference>
<evidence type="ECO:0000313" key="1">
    <source>
        <dbReference type="EMBL" id="TXK50064.1"/>
    </source>
</evidence>